<dbReference type="SUPFAM" id="SSF56059">
    <property type="entry name" value="Glutathione synthetase ATP-binding domain-like"/>
    <property type="match status" value="1"/>
</dbReference>
<feature type="domain" description="ATP-grasp" evidence="2">
    <location>
        <begin position="106"/>
        <end position="279"/>
    </location>
</feature>
<dbReference type="Gene3D" id="3.40.50.20">
    <property type="match status" value="1"/>
</dbReference>
<comment type="caution">
    <text evidence="3">The sequence shown here is derived from an EMBL/GenBank/DDBJ whole genome shotgun (WGS) entry which is preliminary data.</text>
</comment>
<gene>
    <name evidence="3" type="ORF">CVO77_02175</name>
</gene>
<dbReference type="InterPro" id="IPR013815">
    <property type="entry name" value="ATP_grasp_subdomain_1"/>
</dbReference>
<dbReference type="OrthoDB" id="9765608at2"/>
<proteinExistence type="predicted"/>
<sequence>MRCFRDAARQLGIDLRIIAGDLMPEFSAACCEADVAIKTPSCSSPDFLDVVMDACVRNEVRLIVPTIDPELILYSRRRDDFARRGMTVAVSAEAVVDLARDKLLTANWLLQRGFATPATIGVDALRRAPSSIAWPLMMKPKAGSASKGIYIAESVDDLRDPQFDDAYVAQTLLSGREYTTNIFFDQAGVLRAAVPHLRYEVRGGEVSKGETERNAALIAIAEELGRNLVGARGALCFQSIISADGEASLFEINARFGGGYPLAHHAGAPFAKWLLAECLGAPVDYHHEWTSGLRMLRYDAAHFIKIESN</sequence>
<organism evidence="3 4">
    <name type="scientific">Sphingopyxis lindanitolerans</name>
    <dbReference type="NCBI Taxonomy" id="2054227"/>
    <lineage>
        <taxon>Bacteria</taxon>
        <taxon>Pseudomonadati</taxon>
        <taxon>Pseudomonadota</taxon>
        <taxon>Alphaproteobacteria</taxon>
        <taxon>Sphingomonadales</taxon>
        <taxon>Sphingomonadaceae</taxon>
        <taxon>Sphingopyxis</taxon>
    </lineage>
</organism>
<dbReference type="InterPro" id="IPR011761">
    <property type="entry name" value="ATP-grasp"/>
</dbReference>
<name>A0A2S8B9U5_9SPHN</name>
<dbReference type="AlphaFoldDB" id="A0A2S8B9U5"/>
<keyword evidence="1" id="KW-0547">Nucleotide-binding</keyword>
<evidence type="ECO:0000256" key="1">
    <source>
        <dbReference type="PROSITE-ProRule" id="PRU00409"/>
    </source>
</evidence>
<dbReference type="Pfam" id="PF02655">
    <property type="entry name" value="ATP-grasp_3"/>
    <property type="match status" value="1"/>
</dbReference>
<dbReference type="EMBL" id="PHFW01000002">
    <property type="protein sequence ID" value="PQM29128.1"/>
    <property type="molecule type" value="Genomic_DNA"/>
</dbReference>
<evidence type="ECO:0000313" key="3">
    <source>
        <dbReference type="EMBL" id="PQM29128.1"/>
    </source>
</evidence>
<evidence type="ECO:0000313" key="4">
    <source>
        <dbReference type="Proteomes" id="UP000238954"/>
    </source>
</evidence>
<dbReference type="Proteomes" id="UP000238954">
    <property type="component" value="Chromosome"/>
</dbReference>
<dbReference type="InterPro" id="IPR003806">
    <property type="entry name" value="ATP-grasp_PylC-type"/>
</dbReference>
<reference evidence="4" key="1">
    <citation type="submission" date="2017-11" db="EMBL/GenBank/DDBJ databases">
        <title>The complete genome sequence of Sphingopyxis pomeranensis sp. nov. strain WS5A3p.</title>
        <authorList>
            <person name="Kaminski M.A."/>
        </authorList>
    </citation>
    <scope>NUCLEOTIDE SEQUENCE [LARGE SCALE GENOMIC DNA]</scope>
    <source>
        <strain evidence="4">WS5A3p</strain>
    </source>
</reference>
<dbReference type="InterPro" id="IPR048764">
    <property type="entry name" value="PylC_N"/>
</dbReference>
<keyword evidence="4" id="KW-1185">Reference proteome</keyword>
<dbReference type="GO" id="GO:0046872">
    <property type="term" value="F:metal ion binding"/>
    <property type="evidence" value="ECO:0007669"/>
    <property type="project" value="InterPro"/>
</dbReference>
<dbReference type="Gene3D" id="3.30.470.20">
    <property type="entry name" value="ATP-grasp fold, B domain"/>
    <property type="match status" value="1"/>
</dbReference>
<dbReference type="Gene3D" id="3.30.1490.20">
    <property type="entry name" value="ATP-grasp fold, A domain"/>
    <property type="match status" value="1"/>
</dbReference>
<keyword evidence="1" id="KW-0067">ATP-binding</keyword>
<dbReference type="GO" id="GO:0005524">
    <property type="term" value="F:ATP binding"/>
    <property type="evidence" value="ECO:0007669"/>
    <property type="project" value="UniProtKB-UniRule"/>
</dbReference>
<dbReference type="Pfam" id="PF21360">
    <property type="entry name" value="PylC-like_N"/>
    <property type="match status" value="1"/>
</dbReference>
<dbReference type="PROSITE" id="PS50975">
    <property type="entry name" value="ATP_GRASP"/>
    <property type="match status" value="1"/>
</dbReference>
<accession>A0A2S8B9U5</accession>
<protein>
    <recommendedName>
        <fullName evidence="2">ATP-grasp domain-containing protein</fullName>
    </recommendedName>
</protein>
<evidence type="ECO:0000259" key="2">
    <source>
        <dbReference type="PROSITE" id="PS50975"/>
    </source>
</evidence>